<dbReference type="AlphaFoldDB" id="A0A8E2ENZ3"/>
<protein>
    <submittedName>
        <fullName evidence="2">Uncharacterized protein</fullName>
    </submittedName>
</protein>
<name>A0A8E2ENZ3_9PEZI</name>
<reference evidence="2 3" key="1">
    <citation type="journal article" date="2016" name="Nat. Commun.">
        <title>Ectomycorrhizal ecology is imprinted in the genome of the dominant symbiotic fungus Cenococcum geophilum.</title>
        <authorList>
            <consortium name="DOE Joint Genome Institute"/>
            <person name="Peter M."/>
            <person name="Kohler A."/>
            <person name="Ohm R.A."/>
            <person name="Kuo A."/>
            <person name="Krutzmann J."/>
            <person name="Morin E."/>
            <person name="Arend M."/>
            <person name="Barry K.W."/>
            <person name="Binder M."/>
            <person name="Choi C."/>
            <person name="Clum A."/>
            <person name="Copeland A."/>
            <person name="Grisel N."/>
            <person name="Haridas S."/>
            <person name="Kipfer T."/>
            <person name="LaButti K."/>
            <person name="Lindquist E."/>
            <person name="Lipzen A."/>
            <person name="Maire R."/>
            <person name="Meier B."/>
            <person name="Mihaltcheva S."/>
            <person name="Molinier V."/>
            <person name="Murat C."/>
            <person name="Poggeler S."/>
            <person name="Quandt C.A."/>
            <person name="Sperisen C."/>
            <person name="Tritt A."/>
            <person name="Tisserant E."/>
            <person name="Crous P.W."/>
            <person name="Henrissat B."/>
            <person name="Nehls U."/>
            <person name="Egli S."/>
            <person name="Spatafora J.W."/>
            <person name="Grigoriev I.V."/>
            <person name="Martin F.M."/>
        </authorList>
    </citation>
    <scope>NUCLEOTIDE SEQUENCE [LARGE SCALE GENOMIC DNA]</scope>
    <source>
        <strain evidence="2 3">CBS 207.34</strain>
    </source>
</reference>
<evidence type="ECO:0000313" key="2">
    <source>
        <dbReference type="EMBL" id="OCL01973.1"/>
    </source>
</evidence>
<evidence type="ECO:0000313" key="3">
    <source>
        <dbReference type="Proteomes" id="UP000250140"/>
    </source>
</evidence>
<organism evidence="2 3">
    <name type="scientific">Glonium stellatum</name>
    <dbReference type="NCBI Taxonomy" id="574774"/>
    <lineage>
        <taxon>Eukaryota</taxon>
        <taxon>Fungi</taxon>
        <taxon>Dikarya</taxon>
        <taxon>Ascomycota</taxon>
        <taxon>Pezizomycotina</taxon>
        <taxon>Dothideomycetes</taxon>
        <taxon>Pleosporomycetidae</taxon>
        <taxon>Gloniales</taxon>
        <taxon>Gloniaceae</taxon>
        <taxon>Glonium</taxon>
    </lineage>
</organism>
<proteinExistence type="predicted"/>
<feature type="compositionally biased region" description="Basic and acidic residues" evidence="1">
    <location>
        <begin position="64"/>
        <end position="74"/>
    </location>
</feature>
<feature type="compositionally biased region" description="Polar residues" evidence="1">
    <location>
        <begin position="104"/>
        <end position="113"/>
    </location>
</feature>
<dbReference type="OrthoDB" id="3913483at2759"/>
<sequence length="113" mass="12087">MASKQEIIDERRANLPLPEQPPVASDWNSSDERTVNVGSGGREHDITASGRGSETLREPATGESDVRVSGEEWKTNTAASGAGREAQDGLQGLPNDAVTREARNNASTVETRK</sequence>
<dbReference type="Proteomes" id="UP000250140">
    <property type="component" value="Unassembled WGS sequence"/>
</dbReference>
<keyword evidence="3" id="KW-1185">Reference proteome</keyword>
<dbReference type="EMBL" id="KV751026">
    <property type="protein sequence ID" value="OCL01973.1"/>
    <property type="molecule type" value="Genomic_DNA"/>
</dbReference>
<feature type="region of interest" description="Disordered" evidence="1">
    <location>
        <begin position="1"/>
        <end position="113"/>
    </location>
</feature>
<accession>A0A8E2ENZ3</accession>
<feature type="compositionally biased region" description="Basic and acidic residues" evidence="1">
    <location>
        <begin position="1"/>
        <end position="13"/>
    </location>
</feature>
<gene>
    <name evidence="2" type="ORF">AOQ84DRAFT_349861</name>
</gene>
<evidence type="ECO:0000256" key="1">
    <source>
        <dbReference type="SAM" id="MobiDB-lite"/>
    </source>
</evidence>